<keyword evidence="1" id="KW-0812">Transmembrane</keyword>
<organism evidence="2 3">
    <name type="scientific">Leptospira kirschneri str. H1</name>
    <dbReference type="NCBI Taxonomy" id="1049966"/>
    <lineage>
        <taxon>Bacteria</taxon>
        <taxon>Pseudomonadati</taxon>
        <taxon>Spirochaetota</taxon>
        <taxon>Spirochaetia</taxon>
        <taxon>Leptospirales</taxon>
        <taxon>Leptospiraceae</taxon>
        <taxon>Leptospira</taxon>
    </lineage>
</organism>
<protein>
    <submittedName>
        <fullName evidence="2">Uncharacterized protein</fullName>
    </submittedName>
</protein>
<dbReference type="AlphaFoldDB" id="A0A0E2AYB3"/>
<sequence length="114" mass="13561">MGLFSKSNDNSSSFQFLRKIVVLRFSFDKNFTFYVLLLFLFYFVSEKEILGSEDKLENYKQIRKCSDKLESCLKKCNEEFPHFRSSRRGVCKDVCVQISKEREGCLIYYSSSRR</sequence>
<proteinExistence type="predicted"/>
<keyword evidence="1" id="KW-1133">Transmembrane helix</keyword>
<dbReference type="Proteomes" id="UP000006253">
    <property type="component" value="Unassembled WGS sequence"/>
</dbReference>
<name>A0A0E2AYB3_9LEPT</name>
<feature type="transmembrane region" description="Helical" evidence="1">
    <location>
        <begin position="21"/>
        <end position="44"/>
    </location>
</feature>
<keyword evidence="1" id="KW-0472">Membrane</keyword>
<gene>
    <name evidence="2" type="ORF">LEP1GSC081_0252</name>
</gene>
<evidence type="ECO:0000313" key="2">
    <source>
        <dbReference type="EMBL" id="EKO13924.1"/>
    </source>
</evidence>
<reference evidence="2 3" key="1">
    <citation type="submission" date="2012-10" db="EMBL/GenBank/DDBJ databases">
        <authorList>
            <person name="Harkins D.M."/>
            <person name="Durkin A.S."/>
            <person name="Brinkac L.M."/>
            <person name="Selengut J.D."/>
            <person name="Sanka R."/>
            <person name="DePew J."/>
            <person name="Purushe J."/>
            <person name="Peacock S.J."/>
            <person name="Thaipadungpanit J."/>
            <person name="Wuthiekanun V.W."/>
            <person name="Day N.P."/>
            <person name="Vinetz J.M."/>
            <person name="Sutton G.G."/>
            <person name="Nelson W.C."/>
            <person name="Fouts D.E."/>
        </authorList>
    </citation>
    <scope>NUCLEOTIDE SEQUENCE [LARGE SCALE GENOMIC DNA]</scope>
    <source>
        <strain evidence="2 3">H1</strain>
    </source>
</reference>
<accession>A0A0E2AYB3</accession>
<comment type="caution">
    <text evidence="2">The sequence shown here is derived from an EMBL/GenBank/DDBJ whole genome shotgun (WGS) entry which is preliminary data.</text>
</comment>
<evidence type="ECO:0000313" key="3">
    <source>
        <dbReference type="Proteomes" id="UP000006253"/>
    </source>
</evidence>
<dbReference type="RefSeq" id="WP_004766803.1">
    <property type="nucleotide sequence ID" value="NZ_AHMY02000066.1"/>
</dbReference>
<dbReference type="EMBL" id="AHMY02000066">
    <property type="protein sequence ID" value="EKO13924.1"/>
    <property type="molecule type" value="Genomic_DNA"/>
</dbReference>
<evidence type="ECO:0000256" key="1">
    <source>
        <dbReference type="SAM" id="Phobius"/>
    </source>
</evidence>